<gene>
    <name evidence="2" type="ORF">LZ518_05870</name>
</gene>
<organism evidence="2 3">
    <name type="scientific">Sphingomonas brevis</name>
    <dbReference type="NCBI Taxonomy" id="2908206"/>
    <lineage>
        <taxon>Bacteria</taxon>
        <taxon>Pseudomonadati</taxon>
        <taxon>Pseudomonadota</taxon>
        <taxon>Alphaproteobacteria</taxon>
        <taxon>Sphingomonadales</taxon>
        <taxon>Sphingomonadaceae</taxon>
        <taxon>Sphingomonas</taxon>
    </lineage>
</organism>
<dbReference type="EMBL" id="JAMGBB010000001">
    <property type="protein sequence ID" value="MCL6740660.1"/>
    <property type="molecule type" value="Genomic_DNA"/>
</dbReference>
<name>A0ABT0S958_9SPHN</name>
<proteinExistence type="predicted"/>
<protein>
    <submittedName>
        <fullName evidence="2">UrcA family protein</fullName>
    </submittedName>
</protein>
<feature type="signal peptide" evidence="1">
    <location>
        <begin position="1"/>
        <end position="19"/>
    </location>
</feature>
<keyword evidence="1" id="KW-0732">Signal</keyword>
<sequence>MTKIFFAALLAFTTTPALAEQPAPASSIVRVADLDLSTSKGQQALDHRLTQAVKEVCGTASPSDLAGQNRVRDCRVDTLASLSAEREQRIASASGSPIEIAAR</sequence>
<reference evidence="2" key="1">
    <citation type="submission" date="2022-05" db="EMBL/GenBank/DDBJ databases">
        <authorList>
            <person name="Jo J.-H."/>
            <person name="Im W.-T."/>
        </authorList>
    </citation>
    <scope>NUCLEOTIDE SEQUENCE</scope>
    <source>
        <strain evidence="2">RB56-2</strain>
    </source>
</reference>
<evidence type="ECO:0000313" key="3">
    <source>
        <dbReference type="Proteomes" id="UP001165383"/>
    </source>
</evidence>
<comment type="caution">
    <text evidence="2">The sequence shown here is derived from an EMBL/GenBank/DDBJ whole genome shotgun (WGS) entry which is preliminary data.</text>
</comment>
<dbReference type="Proteomes" id="UP001165383">
    <property type="component" value="Unassembled WGS sequence"/>
</dbReference>
<feature type="chain" id="PRO_5045051838" evidence="1">
    <location>
        <begin position="20"/>
        <end position="103"/>
    </location>
</feature>
<dbReference type="RefSeq" id="WP_249915081.1">
    <property type="nucleotide sequence ID" value="NZ_JAMGBB010000001.1"/>
</dbReference>
<dbReference type="NCBIfam" id="TIGR04433">
    <property type="entry name" value="UrcA_uranyl"/>
    <property type="match status" value="1"/>
</dbReference>
<keyword evidence="3" id="KW-1185">Reference proteome</keyword>
<dbReference type="InterPro" id="IPR030972">
    <property type="entry name" value="UrcA_uranyl"/>
</dbReference>
<accession>A0ABT0S958</accession>
<evidence type="ECO:0000313" key="2">
    <source>
        <dbReference type="EMBL" id="MCL6740660.1"/>
    </source>
</evidence>
<evidence type="ECO:0000256" key="1">
    <source>
        <dbReference type="SAM" id="SignalP"/>
    </source>
</evidence>